<keyword evidence="4" id="KW-1185">Reference proteome</keyword>
<protein>
    <submittedName>
        <fullName evidence="3">Predicted Zn-dependent peptidase</fullName>
    </submittedName>
</protein>
<dbReference type="SUPFAM" id="SSF63411">
    <property type="entry name" value="LuxS/MPP-like metallohydrolase"/>
    <property type="match status" value="2"/>
</dbReference>
<dbReference type="InterPro" id="IPR050361">
    <property type="entry name" value="MPP/UQCRC_Complex"/>
</dbReference>
<dbReference type="PANTHER" id="PTHR11851">
    <property type="entry name" value="METALLOPROTEASE"/>
    <property type="match status" value="1"/>
</dbReference>
<feature type="domain" description="Peptidase M16 N-terminal" evidence="1">
    <location>
        <begin position="67"/>
        <end position="178"/>
    </location>
</feature>
<dbReference type="Pfam" id="PF00675">
    <property type="entry name" value="Peptidase_M16"/>
    <property type="match status" value="1"/>
</dbReference>
<name>A0A1I4EM44_9FIRM</name>
<dbReference type="EMBL" id="FOTI01000001">
    <property type="protein sequence ID" value="SFL06784.1"/>
    <property type="molecule type" value="Genomic_DNA"/>
</dbReference>
<dbReference type="STRING" id="29563.SAMN02983006_00046"/>
<dbReference type="Proteomes" id="UP000199006">
    <property type="component" value="Unassembled WGS sequence"/>
</dbReference>
<evidence type="ECO:0000259" key="2">
    <source>
        <dbReference type="Pfam" id="PF05193"/>
    </source>
</evidence>
<reference evidence="3 4" key="1">
    <citation type="submission" date="2016-10" db="EMBL/GenBank/DDBJ databases">
        <authorList>
            <person name="de Groot N.N."/>
        </authorList>
    </citation>
    <scope>NUCLEOTIDE SEQUENCE [LARGE SCALE GENOMIC DNA]</scope>
    <source>
        <strain evidence="3 4">ATCC 51327</strain>
    </source>
</reference>
<dbReference type="InterPro" id="IPR011249">
    <property type="entry name" value="Metalloenz_LuxS/M16"/>
</dbReference>
<evidence type="ECO:0000313" key="3">
    <source>
        <dbReference type="EMBL" id="SFL06784.1"/>
    </source>
</evidence>
<proteinExistence type="predicted"/>
<gene>
    <name evidence="3" type="ORF">SAMN02983006_00046</name>
</gene>
<organism evidence="3 4">
    <name type="scientific">Halanaerobium salsuginis</name>
    <dbReference type="NCBI Taxonomy" id="29563"/>
    <lineage>
        <taxon>Bacteria</taxon>
        <taxon>Bacillati</taxon>
        <taxon>Bacillota</taxon>
        <taxon>Clostridia</taxon>
        <taxon>Halanaerobiales</taxon>
        <taxon>Halanaerobiaceae</taxon>
        <taxon>Halanaerobium</taxon>
    </lineage>
</organism>
<sequence>MINLETIYNQNMDETLVKAQLDNGLNVYIFTKPDYVKQYAMLSVNFGSNDFEFIDVKNGRKRLMPLGVAHFLEHQLFEDKETSIFDKFADLGASANAYTNFDSTNYLFSSTSNFEESLINLIEFVQEPYFSDENVEKEKGIIIQEIKMYQDNPYWRSYFNLLSALYINHPVKNDIAGTEASVNAITPEDLYICYYNFYLPSNMDLILIGDLEAEKIISLLKDHQASKHFPEFKNPVRIRKDEPAAVAKKIVKEEMDISRPMVQIAFKDPAVSELPAETIRREYLINILLDIIFGRSSKNYNQLYDQGIIDNSFSCSYHKKPDYAYVHLYGESNKPDLMREKVKQKLVNIDQAEIEANFERIKRKYQGSFIRLFNNFDHLAAEFIEYRRLGIDIFDLAEIINNISLTDLLSYSDKIFNKDLMVESIILNKD</sequence>
<dbReference type="GO" id="GO:0046872">
    <property type="term" value="F:metal ion binding"/>
    <property type="evidence" value="ECO:0007669"/>
    <property type="project" value="InterPro"/>
</dbReference>
<feature type="domain" description="Peptidase M16 C-terminal" evidence="2">
    <location>
        <begin position="185"/>
        <end position="364"/>
    </location>
</feature>
<evidence type="ECO:0000313" key="4">
    <source>
        <dbReference type="Proteomes" id="UP000199006"/>
    </source>
</evidence>
<accession>A0A1I4EM44</accession>
<dbReference type="AlphaFoldDB" id="A0A1I4EM44"/>
<dbReference type="Pfam" id="PF05193">
    <property type="entry name" value="Peptidase_M16_C"/>
    <property type="match status" value="1"/>
</dbReference>
<dbReference type="PANTHER" id="PTHR11851:SF134">
    <property type="entry name" value="ZINC-DEPENDENT PROTEASE"/>
    <property type="match status" value="1"/>
</dbReference>
<dbReference type="InterPro" id="IPR007863">
    <property type="entry name" value="Peptidase_M16_C"/>
</dbReference>
<dbReference type="NCBIfam" id="NF047421">
    <property type="entry name" value="YfmH_fam"/>
    <property type="match status" value="1"/>
</dbReference>
<dbReference type="RefSeq" id="WP_245750765.1">
    <property type="nucleotide sequence ID" value="NZ_FOTI01000001.1"/>
</dbReference>
<dbReference type="Gene3D" id="3.30.830.10">
    <property type="entry name" value="Metalloenzyme, LuxS/M16 peptidase-like"/>
    <property type="match status" value="2"/>
</dbReference>
<dbReference type="InterPro" id="IPR011765">
    <property type="entry name" value="Pept_M16_N"/>
</dbReference>
<evidence type="ECO:0000259" key="1">
    <source>
        <dbReference type="Pfam" id="PF00675"/>
    </source>
</evidence>